<dbReference type="InterPro" id="IPR011032">
    <property type="entry name" value="GroES-like_sf"/>
</dbReference>
<reference evidence="7 8" key="1">
    <citation type="submission" date="2020-03" db="EMBL/GenBank/DDBJ databases">
        <title>Whole genome shotgun sequence of Phytohabitans flavus NBRC 107702.</title>
        <authorList>
            <person name="Komaki H."/>
            <person name="Tamura T."/>
        </authorList>
    </citation>
    <scope>NUCLEOTIDE SEQUENCE [LARGE SCALE GENOMIC DNA]</scope>
    <source>
        <strain evidence="7 8">NBRC 107702</strain>
    </source>
</reference>
<evidence type="ECO:0000256" key="3">
    <source>
        <dbReference type="ARBA" id="ARBA00022833"/>
    </source>
</evidence>
<comment type="similarity">
    <text evidence="5">Belongs to the zinc-containing alcohol dehydrogenase family.</text>
</comment>
<protein>
    <submittedName>
        <fullName evidence="7">Iditol 2-dehydrogenase</fullName>
    </submittedName>
</protein>
<dbReference type="PANTHER" id="PTHR43401:SF2">
    <property type="entry name" value="L-THREONINE 3-DEHYDROGENASE"/>
    <property type="match status" value="1"/>
</dbReference>
<sequence>MTGPAGATMAAAVFHGGTDIRITRVPVPVLADDEVLVEVAAAGICGSDLLAYRGLGPWQHDPASPDGDGHELSGRIAALGEGVTGFAVGDRVAVEPIHLLSCGRCALCRAGRGYLCAERGMRNRVHVHSRGFAEYDKAPASQLHPLPDHVGLAEAALLDCYACGVHALHLVTLRPGAPVAVLGSGAIGQTLGQVAGAAGHPVSLLGHRAATLDVALRAGAASTTWDTSTAAGRHARDEAVGTFPVVFDAAGSGDSLAESLRLVAPGGDVVVLGVYPTAPSFDPHLAYQREAAVRWSNSYGACVDGVPDFRRARDLLVAGAVDAAALITHRLPLARLPDGFRALADRDAGAVKVMVTSGGEET</sequence>
<dbReference type="RefSeq" id="WP_173036530.1">
    <property type="nucleotide sequence ID" value="NZ_AP022870.1"/>
</dbReference>
<dbReference type="PROSITE" id="PS00059">
    <property type="entry name" value="ADH_ZINC"/>
    <property type="match status" value="1"/>
</dbReference>
<dbReference type="EMBL" id="AP022870">
    <property type="protein sequence ID" value="BCB76500.1"/>
    <property type="molecule type" value="Genomic_DNA"/>
</dbReference>
<dbReference type="KEGG" id="pfla:Pflav_029100"/>
<evidence type="ECO:0000313" key="7">
    <source>
        <dbReference type="EMBL" id="BCB76500.1"/>
    </source>
</evidence>
<evidence type="ECO:0000256" key="2">
    <source>
        <dbReference type="ARBA" id="ARBA00022723"/>
    </source>
</evidence>
<comment type="cofactor">
    <cofactor evidence="1 5">
        <name>Zn(2+)</name>
        <dbReference type="ChEBI" id="CHEBI:29105"/>
    </cofactor>
</comment>
<dbReference type="InterPro" id="IPR020843">
    <property type="entry name" value="ER"/>
</dbReference>
<organism evidence="7 8">
    <name type="scientific">Phytohabitans flavus</name>
    <dbReference type="NCBI Taxonomy" id="1076124"/>
    <lineage>
        <taxon>Bacteria</taxon>
        <taxon>Bacillati</taxon>
        <taxon>Actinomycetota</taxon>
        <taxon>Actinomycetes</taxon>
        <taxon>Micromonosporales</taxon>
        <taxon>Micromonosporaceae</taxon>
    </lineage>
</organism>
<reference evidence="7 8" key="2">
    <citation type="submission" date="2020-03" db="EMBL/GenBank/DDBJ databases">
        <authorList>
            <person name="Ichikawa N."/>
            <person name="Kimura A."/>
            <person name="Kitahashi Y."/>
            <person name="Uohara A."/>
        </authorList>
    </citation>
    <scope>NUCLEOTIDE SEQUENCE [LARGE SCALE GENOMIC DNA]</scope>
    <source>
        <strain evidence="7 8">NBRC 107702</strain>
    </source>
</reference>
<keyword evidence="3 5" id="KW-0862">Zinc</keyword>
<dbReference type="Gene3D" id="3.40.50.720">
    <property type="entry name" value="NAD(P)-binding Rossmann-like Domain"/>
    <property type="match status" value="1"/>
</dbReference>
<name>A0A6F8XRQ5_9ACTN</name>
<dbReference type="Pfam" id="PF00107">
    <property type="entry name" value="ADH_zinc_N"/>
    <property type="match status" value="1"/>
</dbReference>
<evidence type="ECO:0000256" key="4">
    <source>
        <dbReference type="ARBA" id="ARBA00023002"/>
    </source>
</evidence>
<dbReference type="InterPro" id="IPR050129">
    <property type="entry name" value="Zn_alcohol_dh"/>
</dbReference>
<dbReference type="InterPro" id="IPR013154">
    <property type="entry name" value="ADH-like_N"/>
</dbReference>
<gene>
    <name evidence="7" type="ORF">Pflav_029100</name>
</gene>
<feature type="domain" description="Enoyl reductase (ER)" evidence="6">
    <location>
        <begin position="17"/>
        <end position="355"/>
    </location>
</feature>
<dbReference type="PANTHER" id="PTHR43401">
    <property type="entry name" value="L-THREONINE 3-DEHYDROGENASE"/>
    <property type="match status" value="1"/>
</dbReference>
<dbReference type="SMART" id="SM00829">
    <property type="entry name" value="PKS_ER"/>
    <property type="match status" value="1"/>
</dbReference>
<evidence type="ECO:0000259" key="6">
    <source>
        <dbReference type="SMART" id="SM00829"/>
    </source>
</evidence>
<proteinExistence type="inferred from homology"/>
<keyword evidence="8" id="KW-1185">Reference proteome</keyword>
<dbReference type="Proteomes" id="UP000502508">
    <property type="component" value="Chromosome"/>
</dbReference>
<keyword evidence="4" id="KW-0560">Oxidoreductase</keyword>
<dbReference type="SUPFAM" id="SSF50129">
    <property type="entry name" value="GroES-like"/>
    <property type="match status" value="1"/>
</dbReference>
<dbReference type="InterPro" id="IPR013149">
    <property type="entry name" value="ADH-like_C"/>
</dbReference>
<keyword evidence="2 5" id="KW-0479">Metal-binding</keyword>
<dbReference type="Pfam" id="PF08240">
    <property type="entry name" value="ADH_N"/>
    <property type="match status" value="1"/>
</dbReference>
<evidence type="ECO:0000256" key="5">
    <source>
        <dbReference type="RuleBase" id="RU361277"/>
    </source>
</evidence>
<dbReference type="AlphaFoldDB" id="A0A6F8XRQ5"/>
<dbReference type="Gene3D" id="3.90.180.10">
    <property type="entry name" value="Medium-chain alcohol dehydrogenases, catalytic domain"/>
    <property type="match status" value="1"/>
</dbReference>
<dbReference type="GO" id="GO:0008270">
    <property type="term" value="F:zinc ion binding"/>
    <property type="evidence" value="ECO:0007669"/>
    <property type="project" value="InterPro"/>
</dbReference>
<evidence type="ECO:0000313" key="8">
    <source>
        <dbReference type="Proteomes" id="UP000502508"/>
    </source>
</evidence>
<dbReference type="SUPFAM" id="SSF51735">
    <property type="entry name" value="NAD(P)-binding Rossmann-fold domains"/>
    <property type="match status" value="1"/>
</dbReference>
<dbReference type="GO" id="GO:0016491">
    <property type="term" value="F:oxidoreductase activity"/>
    <property type="evidence" value="ECO:0007669"/>
    <property type="project" value="UniProtKB-KW"/>
</dbReference>
<evidence type="ECO:0000256" key="1">
    <source>
        <dbReference type="ARBA" id="ARBA00001947"/>
    </source>
</evidence>
<accession>A0A6F8XRQ5</accession>
<dbReference type="InterPro" id="IPR002328">
    <property type="entry name" value="ADH_Zn_CS"/>
</dbReference>
<dbReference type="InterPro" id="IPR036291">
    <property type="entry name" value="NAD(P)-bd_dom_sf"/>
</dbReference>